<dbReference type="STRING" id="1658174.A0A1J9Q801"/>
<dbReference type="InterPro" id="IPR029021">
    <property type="entry name" value="Prot-tyrosine_phosphatase-like"/>
</dbReference>
<comment type="caution">
    <text evidence="1">The sequence shown here is derived from an EMBL/GenBank/DDBJ whole genome shotgun (WGS) entry which is preliminary data.</text>
</comment>
<dbReference type="VEuPathDB" id="FungiDB:ACJ73_03722"/>
<evidence type="ECO:0008006" key="3">
    <source>
        <dbReference type="Google" id="ProtNLM"/>
    </source>
</evidence>
<dbReference type="InterPro" id="IPR026893">
    <property type="entry name" value="Tyr/Ser_Pase_IphP-type"/>
</dbReference>
<dbReference type="OrthoDB" id="449382at2759"/>
<dbReference type="SUPFAM" id="SSF52799">
    <property type="entry name" value="(Phosphotyrosine protein) phosphatases II"/>
    <property type="match status" value="1"/>
</dbReference>
<accession>A0A1J9Q801</accession>
<dbReference type="PROSITE" id="PS00383">
    <property type="entry name" value="TYR_PHOSPHATASE_1"/>
    <property type="match status" value="1"/>
</dbReference>
<name>A0A1J9Q801_9EURO</name>
<keyword evidence="2" id="KW-1185">Reference proteome</keyword>
<sequence>MLAFLEEEGKAKLATGLGVKKVFDLRGASERSRFPSLEIEGVQYHWLPTVQDTVRFSWADYAVEDPTTTILKMYQNILVTHVPIYRAVFEHIRDFPDQPFFFHCTAGKGRTGVLSSLILRIAGYAPDTIVHDYILTRVGFEPIRESLYNELISKKDRDELTTEGILAAGGISYEVMVQFLGFLAEEFENGAEGLSSEQVGVFEYGY</sequence>
<dbReference type="EMBL" id="LGTZ01000466">
    <property type="protein sequence ID" value="OJD24910.1"/>
    <property type="molecule type" value="Genomic_DNA"/>
</dbReference>
<reference evidence="1 2" key="1">
    <citation type="submission" date="2015-08" db="EMBL/GenBank/DDBJ databases">
        <title>Emmonsia species relationships and genome sequence.</title>
        <authorList>
            <person name="Cuomo C.A."/>
            <person name="Schwartz I.S."/>
            <person name="Kenyon C."/>
            <person name="De Hoog G.S."/>
            <person name="Govender N.P."/>
            <person name="Botha A."/>
            <person name="Moreno L."/>
            <person name="De Vries M."/>
            <person name="Munoz J.F."/>
            <person name="Stielow J.B."/>
        </authorList>
    </citation>
    <scope>NUCLEOTIDE SEQUENCE [LARGE SCALE GENOMIC DNA]</scope>
    <source>
        <strain evidence="1 2">EI222</strain>
    </source>
</reference>
<dbReference type="InterPro" id="IPR016130">
    <property type="entry name" value="Tyr_Pase_AS"/>
</dbReference>
<evidence type="ECO:0000313" key="1">
    <source>
        <dbReference type="EMBL" id="OJD24910.1"/>
    </source>
</evidence>
<organism evidence="1 2">
    <name type="scientific">Blastomyces percursus</name>
    <dbReference type="NCBI Taxonomy" id="1658174"/>
    <lineage>
        <taxon>Eukaryota</taxon>
        <taxon>Fungi</taxon>
        <taxon>Dikarya</taxon>
        <taxon>Ascomycota</taxon>
        <taxon>Pezizomycotina</taxon>
        <taxon>Eurotiomycetes</taxon>
        <taxon>Eurotiomycetidae</taxon>
        <taxon>Onygenales</taxon>
        <taxon>Ajellomycetaceae</taxon>
        <taxon>Blastomyces</taxon>
    </lineage>
</organism>
<dbReference type="GO" id="GO:0004721">
    <property type="term" value="F:phosphoprotein phosphatase activity"/>
    <property type="evidence" value="ECO:0007669"/>
    <property type="project" value="InterPro"/>
</dbReference>
<proteinExistence type="predicted"/>
<dbReference type="Pfam" id="PF13350">
    <property type="entry name" value="Y_phosphatase3"/>
    <property type="match status" value="1"/>
</dbReference>
<dbReference type="AlphaFoldDB" id="A0A1J9Q801"/>
<evidence type="ECO:0000313" key="2">
    <source>
        <dbReference type="Proteomes" id="UP000242791"/>
    </source>
</evidence>
<protein>
    <recommendedName>
        <fullName evidence="3">Tyrosine specific protein phosphatases domain-containing protein</fullName>
    </recommendedName>
</protein>
<dbReference type="Gene3D" id="3.90.190.10">
    <property type="entry name" value="Protein tyrosine phosphatase superfamily"/>
    <property type="match status" value="1"/>
</dbReference>
<dbReference type="Proteomes" id="UP000242791">
    <property type="component" value="Unassembled WGS sequence"/>
</dbReference>
<gene>
    <name evidence="1" type="ORF">ACJ73_03722</name>
</gene>